<reference evidence="3 4" key="1">
    <citation type="submission" date="2023-07" db="EMBL/GenBank/DDBJ databases">
        <title>Genomic Encyclopedia of Type Strains, Phase IV (KMG-IV): sequencing the most valuable type-strain genomes for metagenomic binning, comparative biology and taxonomic classification.</title>
        <authorList>
            <person name="Goeker M."/>
        </authorList>
    </citation>
    <scope>NUCLEOTIDE SEQUENCE [LARGE SCALE GENOMIC DNA]</scope>
    <source>
        <strain evidence="3 4">DSM 100301</strain>
    </source>
</reference>
<feature type="signal peptide" evidence="2">
    <location>
        <begin position="1"/>
        <end position="28"/>
    </location>
</feature>
<dbReference type="Gene3D" id="2.40.160.180">
    <property type="entry name" value="Carbohydrate-selective porin OprB"/>
    <property type="match status" value="1"/>
</dbReference>
<comment type="similarity">
    <text evidence="1 2">Belongs to the OprB family.</text>
</comment>
<evidence type="ECO:0000256" key="1">
    <source>
        <dbReference type="ARBA" id="ARBA00008769"/>
    </source>
</evidence>
<gene>
    <name evidence="3" type="ORF">QO005_003503</name>
</gene>
<sequence>MTSYGIMEWRVGALSALGLFSCLSTAFAGDSPAIKPQDAGSGSGFIDFLNGDTGPGPLAPYSKKLKDIGISFDLNAFDLYLTNPSMGQKTGQYENVTIFDAGVDLDLDKLVELPGSIVRFHYLYIPWTYNSGTFGTYAGDSFIGHAGPYIPDEWHLRQFIWEQKLFDDRLEGSFGIDQAANYFAKALCNQPFLCQLGSTQDGMGMNPPPYANWSARAAYHFTPEWTAQVGFWRSNTAFPFTNGWEGWNGKVTLPNGVTLEEPNNNLYLANLVYQTSPKTDLYPKYYEAMFYYNDGRQDSAKTVDAHDGTSGIYLGGRQTIWRASDDPAATSLSVYASLYTSFDEDNSYGLQNEGNAGLTLNGPFSSRPYDSYSVKFLWNRVTSNAQSYLKASNLGSYTVGRDEMGVGIDANFVLAGDVIFQPWVTYVWNVNTLQNPSYSGNPKSGIAAGFSMVFLLGKTMGL</sequence>
<accession>A0ABU0IFX1</accession>
<feature type="chain" id="PRO_5044973171" evidence="2">
    <location>
        <begin position="29"/>
        <end position="462"/>
    </location>
</feature>
<dbReference type="InterPro" id="IPR007049">
    <property type="entry name" value="Carb-sel_porin_OprB"/>
</dbReference>
<keyword evidence="2" id="KW-0732">Signal</keyword>
<dbReference type="InterPro" id="IPR052932">
    <property type="entry name" value="OprB_Porin"/>
</dbReference>
<evidence type="ECO:0000313" key="3">
    <source>
        <dbReference type="EMBL" id="MDQ0457156.1"/>
    </source>
</evidence>
<comment type="caution">
    <text evidence="3">The sequence shown here is derived from an EMBL/GenBank/DDBJ whole genome shotgun (WGS) entry which is preliminary data.</text>
</comment>
<dbReference type="InterPro" id="IPR038673">
    <property type="entry name" value="OprB_sf"/>
</dbReference>
<dbReference type="PANTHER" id="PTHR37944">
    <property type="entry name" value="PORIN B"/>
    <property type="match status" value="1"/>
</dbReference>
<dbReference type="Proteomes" id="UP001235269">
    <property type="component" value="Unassembled WGS sequence"/>
</dbReference>
<evidence type="ECO:0000256" key="2">
    <source>
        <dbReference type="RuleBase" id="RU363072"/>
    </source>
</evidence>
<dbReference type="Pfam" id="PF04966">
    <property type="entry name" value="OprB"/>
    <property type="match status" value="1"/>
</dbReference>
<evidence type="ECO:0000313" key="4">
    <source>
        <dbReference type="Proteomes" id="UP001235269"/>
    </source>
</evidence>
<protein>
    <submittedName>
        <fullName evidence="3">Porin</fullName>
    </submittedName>
</protein>
<dbReference type="EMBL" id="JAUSWH010000012">
    <property type="protein sequence ID" value="MDQ0457156.1"/>
    <property type="molecule type" value="Genomic_DNA"/>
</dbReference>
<name>A0ABU0IFX1_9HYPH</name>
<organism evidence="3 4">
    <name type="scientific">Rhizobium paknamense</name>
    <dbReference type="NCBI Taxonomy" id="1206817"/>
    <lineage>
        <taxon>Bacteria</taxon>
        <taxon>Pseudomonadati</taxon>
        <taxon>Pseudomonadota</taxon>
        <taxon>Alphaproteobacteria</taxon>
        <taxon>Hyphomicrobiales</taxon>
        <taxon>Rhizobiaceae</taxon>
        <taxon>Rhizobium/Agrobacterium group</taxon>
        <taxon>Rhizobium</taxon>
    </lineage>
</organism>
<keyword evidence="4" id="KW-1185">Reference proteome</keyword>
<dbReference type="RefSeq" id="WP_307159336.1">
    <property type="nucleotide sequence ID" value="NZ_JAUSWH010000012.1"/>
</dbReference>
<dbReference type="PANTHER" id="PTHR37944:SF1">
    <property type="entry name" value="PORIN B"/>
    <property type="match status" value="1"/>
</dbReference>
<proteinExistence type="inferred from homology"/>